<reference evidence="6" key="1">
    <citation type="journal article" date="2019" name="Int. J. Syst. Evol. Microbiol.">
        <title>The Global Catalogue of Microorganisms (GCM) 10K type strain sequencing project: providing services to taxonomists for standard genome sequencing and annotation.</title>
        <authorList>
            <consortium name="The Broad Institute Genomics Platform"/>
            <consortium name="The Broad Institute Genome Sequencing Center for Infectious Disease"/>
            <person name="Wu L."/>
            <person name="Ma J."/>
        </authorList>
    </citation>
    <scope>NUCLEOTIDE SEQUENCE [LARGE SCALE GENOMIC DNA]</scope>
    <source>
        <strain evidence="6">JCM 16365</strain>
    </source>
</reference>
<accession>A0ABP6BKN8</accession>
<sequence>MLVYKLSRLHRNRYDEANTMMMLQQHDVTLVSATEQIDSTPVGQLMQGILSSFNQYRSAEDGADISYKLGEKAKKGGTVFRAPLGYENVGVRVEDREVRTVQFDKERAPLVTIAFELYASGKYSIPALADELTARGLTTRATSARPAGPVSENQLQRLLQDPYYLGLARFKDQVYEGRHDALVSGEVFARVQGVIAAQSTGERKRTHDHYLKGSLFCGRCFDTDGTPGWMIMANVRGKNGGEYQYFFCRRRQEQLCDAHYIQLPRLEDAVVRFWQRQAVTEAFSEALRAGIHQTVEKDQRATRSLHKQVNANLKKLETQEQNLLDLAADGLIPRATIQKRVSAITKQRAIMTAQLENVERKLADVLDYIDAAVSLLERPGEAYAHATDEIRRLMNQAMFRRICVEADEVTGAQLNAPFDALLAADAAFQQQSTPADGKGASMSDESREILNIALDDISSKRNMVGPVGLEPTTRGLKVRCSTD</sequence>
<evidence type="ECO:0000259" key="4">
    <source>
        <dbReference type="PROSITE" id="PS51737"/>
    </source>
</evidence>
<feature type="coiled-coil region" evidence="3">
    <location>
        <begin position="306"/>
        <end position="361"/>
    </location>
</feature>
<dbReference type="SUPFAM" id="SSF53041">
    <property type="entry name" value="Resolvase-like"/>
    <property type="match status" value="1"/>
</dbReference>
<dbReference type="Pfam" id="PF13408">
    <property type="entry name" value="Zn_ribbon_recom"/>
    <property type="match status" value="1"/>
</dbReference>
<dbReference type="Gene3D" id="3.40.50.1390">
    <property type="entry name" value="Resolvase, N-terminal catalytic domain"/>
    <property type="match status" value="1"/>
</dbReference>
<name>A0ABP6BKN8_9MICO</name>
<keyword evidence="2" id="KW-0233">DNA recombination</keyword>
<dbReference type="EMBL" id="BAAARI010000010">
    <property type="protein sequence ID" value="GAA2575169.1"/>
    <property type="molecule type" value="Genomic_DNA"/>
</dbReference>
<dbReference type="InterPro" id="IPR011109">
    <property type="entry name" value="DNA_bind_recombinase_dom"/>
</dbReference>
<evidence type="ECO:0000256" key="3">
    <source>
        <dbReference type="SAM" id="Coils"/>
    </source>
</evidence>
<dbReference type="Gene3D" id="3.90.1750.20">
    <property type="entry name" value="Putative Large Serine Recombinase, Chain B, Domain 2"/>
    <property type="match status" value="1"/>
</dbReference>
<gene>
    <name evidence="5" type="ORF">GCM10009862_12950</name>
</gene>
<evidence type="ECO:0000256" key="2">
    <source>
        <dbReference type="ARBA" id="ARBA00023172"/>
    </source>
</evidence>
<dbReference type="InterPro" id="IPR036162">
    <property type="entry name" value="Resolvase-like_N_sf"/>
</dbReference>
<dbReference type="PANTHER" id="PTHR30461">
    <property type="entry name" value="DNA-INVERTASE FROM LAMBDOID PROPHAGE"/>
    <property type="match status" value="1"/>
</dbReference>
<comment type="caution">
    <text evidence="5">The sequence shown here is derived from an EMBL/GenBank/DDBJ whole genome shotgun (WGS) entry which is preliminary data.</text>
</comment>
<keyword evidence="1" id="KW-0238">DNA-binding</keyword>
<evidence type="ECO:0000313" key="6">
    <source>
        <dbReference type="Proteomes" id="UP001500274"/>
    </source>
</evidence>
<dbReference type="Proteomes" id="UP001500274">
    <property type="component" value="Unassembled WGS sequence"/>
</dbReference>
<protein>
    <recommendedName>
        <fullName evidence="4">Recombinase domain-containing protein</fullName>
    </recommendedName>
</protein>
<dbReference type="InterPro" id="IPR050639">
    <property type="entry name" value="SSR_resolvase"/>
</dbReference>
<dbReference type="PROSITE" id="PS51737">
    <property type="entry name" value="RECOMBINASE_DNA_BIND"/>
    <property type="match status" value="1"/>
</dbReference>
<dbReference type="Pfam" id="PF00239">
    <property type="entry name" value="Resolvase"/>
    <property type="match status" value="1"/>
</dbReference>
<feature type="domain" description="Recombinase" evidence="4">
    <location>
        <begin position="83"/>
        <end position="201"/>
    </location>
</feature>
<dbReference type="InterPro" id="IPR025827">
    <property type="entry name" value="Zn_ribbon_recom_dom"/>
</dbReference>
<keyword evidence="6" id="KW-1185">Reference proteome</keyword>
<keyword evidence="3" id="KW-0175">Coiled coil</keyword>
<proteinExistence type="predicted"/>
<organism evidence="5 6">
    <name type="scientific">Microbacterium binotii</name>
    <dbReference type="NCBI Taxonomy" id="462710"/>
    <lineage>
        <taxon>Bacteria</taxon>
        <taxon>Bacillati</taxon>
        <taxon>Actinomycetota</taxon>
        <taxon>Actinomycetes</taxon>
        <taxon>Micrococcales</taxon>
        <taxon>Microbacteriaceae</taxon>
        <taxon>Microbacterium</taxon>
    </lineage>
</organism>
<evidence type="ECO:0000256" key="1">
    <source>
        <dbReference type="ARBA" id="ARBA00023125"/>
    </source>
</evidence>
<dbReference type="Pfam" id="PF07508">
    <property type="entry name" value="Recombinase"/>
    <property type="match status" value="1"/>
</dbReference>
<dbReference type="PANTHER" id="PTHR30461:SF2">
    <property type="entry name" value="SERINE RECOMBINASE PINE-RELATED"/>
    <property type="match status" value="1"/>
</dbReference>
<dbReference type="InterPro" id="IPR006119">
    <property type="entry name" value="Resolv_N"/>
</dbReference>
<dbReference type="InterPro" id="IPR038109">
    <property type="entry name" value="DNA_bind_recomb_sf"/>
</dbReference>
<evidence type="ECO:0000313" key="5">
    <source>
        <dbReference type="EMBL" id="GAA2575169.1"/>
    </source>
</evidence>